<name>F8L961_SIMNZ</name>
<dbReference type="Proteomes" id="UP000000496">
    <property type="component" value="Chromosome gsn.131"/>
</dbReference>
<reference evidence="1 2" key="2">
    <citation type="journal article" date="2011" name="Mol. Biol. Evol.">
        <title>Unity in variety--the pan-genome of the Chlamydiae.</title>
        <authorList>
            <person name="Collingro A."/>
            <person name="Tischler P."/>
            <person name="Weinmaier T."/>
            <person name="Penz T."/>
            <person name="Heinz E."/>
            <person name="Brunham R.C."/>
            <person name="Read T.D."/>
            <person name="Bavoil P.M."/>
            <person name="Sachse K."/>
            <person name="Kahane S."/>
            <person name="Friedman M.G."/>
            <person name="Rattei T."/>
            <person name="Myers G.S."/>
            <person name="Horn M."/>
        </authorList>
    </citation>
    <scope>NUCLEOTIDE SEQUENCE [LARGE SCALE GENOMIC DNA]</scope>
    <source>
        <strain evidence="2">ATCC VR-1471 / Z</strain>
    </source>
</reference>
<proteinExistence type="predicted"/>
<reference key="1">
    <citation type="journal article" date="2011" name="Mol. Biol. Evol.">
        <title>Unity in variety -- the pan-genome of the Chlamydiae.</title>
        <authorList>
            <person name="Collingro A."/>
            <person name="Tischler P."/>
            <person name="Weinmaier T."/>
            <person name="Penz T."/>
            <person name="Heinz E."/>
            <person name="Brunham R.C."/>
            <person name="Read T.D."/>
            <person name="Bavoil P.M."/>
            <person name="Sachse K."/>
            <person name="Kahane S."/>
            <person name="Friedman M.G."/>
            <person name="Rattei T."/>
            <person name="Myers G.S.A."/>
            <person name="Horn M."/>
        </authorList>
    </citation>
    <scope>NUCLEOTIDE SEQUENCE</scope>
    <source>
        <strain>Z</strain>
    </source>
</reference>
<dbReference type="EMBL" id="FR872582">
    <property type="protein sequence ID" value="CCB89376.1"/>
    <property type="molecule type" value="Genomic_DNA"/>
</dbReference>
<gene>
    <name evidence="1" type="ordered locus">SNE_A14990</name>
</gene>
<organism evidence="1 2">
    <name type="scientific">Simkania negevensis (strain ATCC VR-1471 / DSM 27360 / Z)</name>
    <dbReference type="NCBI Taxonomy" id="331113"/>
    <lineage>
        <taxon>Bacteria</taxon>
        <taxon>Pseudomonadati</taxon>
        <taxon>Chlamydiota</taxon>
        <taxon>Chlamydiia</taxon>
        <taxon>Parachlamydiales</taxon>
        <taxon>Simkaniaceae</taxon>
        <taxon>Simkania</taxon>
    </lineage>
</organism>
<keyword evidence="2" id="KW-1185">Reference proteome</keyword>
<dbReference type="STRING" id="331113.SNE_A14990"/>
<evidence type="ECO:0008006" key="3">
    <source>
        <dbReference type="Google" id="ProtNLM"/>
    </source>
</evidence>
<protein>
    <recommendedName>
        <fullName evidence="3">Lipoprotein</fullName>
    </recommendedName>
</protein>
<evidence type="ECO:0000313" key="2">
    <source>
        <dbReference type="Proteomes" id="UP000000496"/>
    </source>
</evidence>
<dbReference type="HOGENOM" id="CLU_1601588_0_0_0"/>
<accession>F8L961</accession>
<sequence length="166" mass="19388">MKLLQLVVLITLVSCSHKEPWQHSAIRNTNPNYDMAKLSYEADSLNRGIRLELIRQSQTIEGYLNVLTFEIPPHGENLHQAEISLIANGKEFSFLVDRLEGGQRLHLSEKALDKLIELFQNYEEVTIHIAHYTQTFSSVSFDKQYRKLCFKPPRFMPEKFVTFELY</sequence>
<dbReference type="KEGG" id="sng:SNE_A14990"/>
<dbReference type="PROSITE" id="PS51257">
    <property type="entry name" value="PROKAR_LIPOPROTEIN"/>
    <property type="match status" value="1"/>
</dbReference>
<evidence type="ECO:0000313" key="1">
    <source>
        <dbReference type="EMBL" id="CCB89376.1"/>
    </source>
</evidence>
<dbReference type="eggNOG" id="ENOG50339WW">
    <property type="taxonomic scope" value="Bacteria"/>
</dbReference>
<dbReference type="AlphaFoldDB" id="F8L961"/>
<dbReference type="RefSeq" id="WP_013943842.1">
    <property type="nucleotide sequence ID" value="NC_015713.1"/>
</dbReference>